<gene>
    <name evidence="1" type="ORF">ERS008667_00612</name>
</gene>
<evidence type="ECO:0000313" key="2">
    <source>
        <dbReference type="Proteomes" id="UP000038204"/>
    </source>
</evidence>
<evidence type="ECO:0000313" key="1">
    <source>
        <dbReference type="EMBL" id="CNH43759.1"/>
    </source>
</evidence>
<protein>
    <submittedName>
        <fullName evidence="1">Uncharacterized protein</fullName>
    </submittedName>
</protein>
<sequence>MANLPQTFNAIDNSDSASETLLMDLWELFIEDFRRFVFEAVSKDNVWGGTALLSHTPYT</sequence>
<reference evidence="1 2" key="1">
    <citation type="submission" date="2015-03" db="EMBL/GenBank/DDBJ databases">
        <authorList>
            <person name="Murphy D."/>
        </authorList>
    </citation>
    <scope>NUCLEOTIDE SEQUENCE [LARGE SCALE GENOMIC DNA]</scope>
    <source>
        <strain evidence="1 2">Y233</strain>
    </source>
</reference>
<dbReference type="EMBL" id="CQBK01000003">
    <property type="protein sequence ID" value="CNH43759.1"/>
    <property type="molecule type" value="Genomic_DNA"/>
</dbReference>
<accession>A0A0T9P3L2</accession>
<name>A0A0T9P3L2_9GAMM</name>
<dbReference type="Proteomes" id="UP000038204">
    <property type="component" value="Unassembled WGS sequence"/>
</dbReference>
<proteinExistence type="predicted"/>
<organism evidence="1 2">
    <name type="scientific">Yersinia similis</name>
    <dbReference type="NCBI Taxonomy" id="367190"/>
    <lineage>
        <taxon>Bacteria</taxon>
        <taxon>Pseudomonadati</taxon>
        <taxon>Pseudomonadota</taxon>
        <taxon>Gammaproteobacteria</taxon>
        <taxon>Enterobacterales</taxon>
        <taxon>Yersiniaceae</taxon>
        <taxon>Yersinia</taxon>
    </lineage>
</organism>
<dbReference type="AlphaFoldDB" id="A0A0T9P3L2"/>